<feature type="chain" id="PRO_5045761251" evidence="1">
    <location>
        <begin position="25"/>
        <end position="113"/>
    </location>
</feature>
<dbReference type="Pfam" id="PF19454">
    <property type="entry name" value="DUF5992"/>
    <property type="match status" value="1"/>
</dbReference>
<feature type="signal peptide" evidence="1">
    <location>
        <begin position="1"/>
        <end position="24"/>
    </location>
</feature>
<organism evidence="2 3">
    <name type="scientific">Spartinivicinus poritis</name>
    <dbReference type="NCBI Taxonomy" id="2994640"/>
    <lineage>
        <taxon>Bacteria</taxon>
        <taxon>Pseudomonadati</taxon>
        <taxon>Pseudomonadota</taxon>
        <taxon>Gammaproteobacteria</taxon>
        <taxon>Oceanospirillales</taxon>
        <taxon>Zooshikellaceae</taxon>
        <taxon>Spartinivicinus</taxon>
    </lineage>
</organism>
<keyword evidence="1" id="KW-0732">Signal</keyword>
<proteinExistence type="predicted"/>
<comment type="caution">
    <text evidence="2">The sequence shown here is derived from an EMBL/GenBank/DDBJ whole genome shotgun (WGS) entry which is preliminary data.</text>
</comment>
<evidence type="ECO:0000256" key="1">
    <source>
        <dbReference type="SAM" id="SignalP"/>
    </source>
</evidence>
<dbReference type="EMBL" id="JAPMOU010000070">
    <property type="protein sequence ID" value="MDE1465575.1"/>
    <property type="molecule type" value="Genomic_DNA"/>
</dbReference>
<dbReference type="RefSeq" id="WP_274691879.1">
    <property type="nucleotide sequence ID" value="NZ_JAPMOU010000070.1"/>
</dbReference>
<name>A0ABT5UGS4_9GAMM</name>
<evidence type="ECO:0000313" key="3">
    <source>
        <dbReference type="Proteomes" id="UP001528823"/>
    </source>
</evidence>
<protein>
    <submittedName>
        <fullName evidence="2">DUF5992 family protein</fullName>
    </submittedName>
</protein>
<keyword evidence="3" id="KW-1185">Reference proteome</keyword>
<accession>A0ABT5UGS4</accession>
<sequence>MKLFAKLGIVLGAVSLSFSANTFAAVMVKGKITQVSNMTSQPGTFGIFVEGSGNYPCNNNNVAFNEKNFPDKGSFERTYSMALAAFAAGYTVEIHNDPQSASCPYLNYMVITK</sequence>
<gene>
    <name evidence="2" type="ORF">ORQ98_26800</name>
</gene>
<reference evidence="2 3" key="1">
    <citation type="submission" date="2022-11" db="EMBL/GenBank/DDBJ databases">
        <title>Spartinivicinus poritis sp. nov., isolated from scleractinian coral Porites lutea.</title>
        <authorList>
            <person name="Zhang G."/>
            <person name="Cai L."/>
            <person name="Wei Q."/>
        </authorList>
    </citation>
    <scope>NUCLEOTIDE SEQUENCE [LARGE SCALE GENOMIC DNA]</scope>
    <source>
        <strain evidence="2 3">A2-2</strain>
    </source>
</reference>
<dbReference type="InterPro" id="IPR046034">
    <property type="entry name" value="DUF5992"/>
</dbReference>
<dbReference type="Proteomes" id="UP001528823">
    <property type="component" value="Unassembled WGS sequence"/>
</dbReference>
<evidence type="ECO:0000313" key="2">
    <source>
        <dbReference type="EMBL" id="MDE1465575.1"/>
    </source>
</evidence>